<comment type="caution">
    <text evidence="1">The sequence shown here is derived from an EMBL/GenBank/DDBJ whole genome shotgun (WGS) entry which is preliminary data.</text>
</comment>
<dbReference type="PROSITE" id="PS51318">
    <property type="entry name" value="TAT"/>
    <property type="match status" value="1"/>
</dbReference>
<dbReference type="NCBIfam" id="TIGR01409">
    <property type="entry name" value="TAT_signal_seq"/>
    <property type="match status" value="1"/>
</dbReference>
<keyword evidence="2" id="KW-1185">Reference proteome</keyword>
<dbReference type="AlphaFoldDB" id="A0A8T4J681"/>
<dbReference type="InterPro" id="IPR019546">
    <property type="entry name" value="TAT_signal_bac_arc"/>
</dbReference>
<dbReference type="InterPro" id="IPR006311">
    <property type="entry name" value="TAT_signal"/>
</dbReference>
<sequence>MPEGVPPLNVTSRRQFLAGSAAALGLGGLT</sequence>
<proteinExistence type="predicted"/>
<organism evidence="1 2">
    <name type="scientific">Streptomyces daliensis</name>
    <dbReference type="NCBI Taxonomy" id="299421"/>
    <lineage>
        <taxon>Bacteria</taxon>
        <taxon>Bacillati</taxon>
        <taxon>Actinomycetota</taxon>
        <taxon>Actinomycetes</taxon>
        <taxon>Kitasatosporales</taxon>
        <taxon>Streptomycetaceae</taxon>
        <taxon>Streptomyces</taxon>
    </lineage>
</organism>
<evidence type="ECO:0000313" key="1">
    <source>
        <dbReference type="EMBL" id="MBR7678742.1"/>
    </source>
</evidence>
<protein>
    <submittedName>
        <fullName evidence="1">Twin-arginine translocation signal domain-containing protein</fullName>
    </submittedName>
</protein>
<gene>
    <name evidence="1" type="ORF">KDA82_38490</name>
</gene>
<accession>A0A8T4J681</accession>
<evidence type="ECO:0000313" key="2">
    <source>
        <dbReference type="Proteomes" id="UP000675554"/>
    </source>
</evidence>
<dbReference type="Proteomes" id="UP000675554">
    <property type="component" value="Unassembled WGS sequence"/>
</dbReference>
<name>A0A8T4J681_9ACTN</name>
<dbReference type="EMBL" id="JAGSMN010001789">
    <property type="protein sequence ID" value="MBR7678742.1"/>
    <property type="molecule type" value="Genomic_DNA"/>
</dbReference>
<feature type="non-terminal residue" evidence="1">
    <location>
        <position position="30"/>
    </location>
</feature>
<reference evidence="1" key="1">
    <citation type="submission" date="2021-04" db="EMBL/GenBank/DDBJ databases">
        <title>Sequencing of actinobacteria type strains.</title>
        <authorList>
            <person name="Nguyen G.-S."/>
            <person name="Wentzel A."/>
        </authorList>
    </citation>
    <scope>NUCLEOTIDE SEQUENCE</scope>
    <source>
        <strain evidence="1">DSM 42095</strain>
    </source>
</reference>